<dbReference type="Gene3D" id="3.40.50.2000">
    <property type="entry name" value="Glycogen Phosphorylase B"/>
    <property type="match status" value="2"/>
</dbReference>
<keyword evidence="1" id="KW-0808">Transferase</keyword>
<dbReference type="PANTHER" id="PTHR46401">
    <property type="entry name" value="GLYCOSYLTRANSFERASE WBBK-RELATED"/>
    <property type="match status" value="1"/>
</dbReference>
<dbReference type="Pfam" id="PF13692">
    <property type="entry name" value="Glyco_trans_1_4"/>
    <property type="match status" value="1"/>
</dbReference>
<organism evidence="1 2">
    <name type="scientific">Sphingobacterium lactis</name>
    <dbReference type="NCBI Taxonomy" id="797291"/>
    <lineage>
        <taxon>Bacteria</taxon>
        <taxon>Pseudomonadati</taxon>
        <taxon>Bacteroidota</taxon>
        <taxon>Sphingobacteriia</taxon>
        <taxon>Sphingobacteriales</taxon>
        <taxon>Sphingobacteriaceae</taxon>
        <taxon>Sphingobacterium</taxon>
    </lineage>
</organism>
<dbReference type="AlphaFoldDB" id="A0A1H6C9Z1"/>
<protein>
    <submittedName>
        <fullName evidence="1">Glycosyltransferase involved in cell wall bisynthesis</fullName>
    </submittedName>
</protein>
<name>A0A1H6C9Z1_9SPHI</name>
<dbReference type="Proteomes" id="UP000236731">
    <property type="component" value="Unassembled WGS sequence"/>
</dbReference>
<dbReference type="GO" id="GO:0016757">
    <property type="term" value="F:glycosyltransferase activity"/>
    <property type="evidence" value="ECO:0007669"/>
    <property type="project" value="TreeGrafter"/>
</dbReference>
<keyword evidence="2" id="KW-1185">Reference proteome</keyword>
<dbReference type="PANTHER" id="PTHR46401:SF8">
    <property type="entry name" value="BLL6006 PROTEIN"/>
    <property type="match status" value="1"/>
</dbReference>
<dbReference type="EMBL" id="FNUT01000014">
    <property type="protein sequence ID" value="SEG69722.1"/>
    <property type="molecule type" value="Genomic_DNA"/>
</dbReference>
<accession>A0A1H6C9Z1</accession>
<gene>
    <name evidence="1" type="ORF">SAMN05421877_11439</name>
</gene>
<dbReference type="OrthoDB" id="502646at2"/>
<proteinExistence type="predicted"/>
<dbReference type="SUPFAM" id="SSF53756">
    <property type="entry name" value="UDP-Glycosyltransferase/glycogen phosphorylase"/>
    <property type="match status" value="1"/>
</dbReference>
<sequence>MAKEKICFVIRQYGLEVNGGAEYHCRMLAERLTTDYDVEVITSKIIDYNTLEEYYSNDIDLVNGVRVLRFSCAPFSKQRHEQSRKNTKFARKVRRNLYRLGLLKGIANIHTVWDLGIKEEEQLLQSDGFYSPEALNYLKENQGQYKAILPIWYVSPFTIYGAQIAPQKTILIPALHDESEAFRSIHTHVFTKVNHIAFNTHEETQLAEHIFGNKMSKNSIVAVGVETDFDEVATQEELTEKFHLPSRYIHYFGRVCESKMEQLIPWFVAYKEKNPSDLKLVLTGKLFQEKVDHPDIIYTGFVSDAEKIGLIKHATLVINPSKLESLSLLLLEAMNLGKTVMVNGKSEVMKGHAIRSNHAAAYYDNEQDFQQIINKYLENPALIQENKQKAMDYVQSHYDWKIILDKLKHLIQEAR</sequence>
<evidence type="ECO:0000313" key="1">
    <source>
        <dbReference type="EMBL" id="SEG69722.1"/>
    </source>
</evidence>
<reference evidence="2" key="1">
    <citation type="submission" date="2016-10" db="EMBL/GenBank/DDBJ databases">
        <authorList>
            <person name="Varghese N."/>
            <person name="Submissions S."/>
        </authorList>
    </citation>
    <scope>NUCLEOTIDE SEQUENCE [LARGE SCALE GENOMIC DNA]</scope>
    <source>
        <strain evidence="2">DSM 22361</strain>
    </source>
</reference>
<evidence type="ECO:0000313" key="2">
    <source>
        <dbReference type="Proteomes" id="UP000236731"/>
    </source>
</evidence>
<dbReference type="RefSeq" id="WP_103907654.1">
    <property type="nucleotide sequence ID" value="NZ_CP049246.1"/>
</dbReference>